<name>A0ACC7MJP0_9BURK</name>
<gene>
    <name evidence="1" type="ORF">QPK29_030715</name>
</gene>
<comment type="caution">
    <text evidence="1">The sequence shown here is derived from an EMBL/GenBank/DDBJ whole genome shotgun (WGS) entry which is preliminary data.</text>
</comment>
<keyword evidence="1" id="KW-0808">Transferase</keyword>
<protein>
    <submittedName>
        <fullName evidence="1">4'-phosphopantetheinyl transferase superfamily protein</fullName>
    </submittedName>
</protein>
<reference evidence="1" key="1">
    <citation type="submission" date="2024-11" db="EMBL/GenBank/DDBJ databases">
        <title>Description of Massilia orientalis sp. nov., isolated from rhizosphere soil of Ageratina adenophora.</title>
        <authorList>
            <person name="Wang Y."/>
        </authorList>
    </citation>
    <scope>NUCLEOTIDE SEQUENCE</scope>
    <source>
        <strain evidence="1">YIM B02787</strain>
    </source>
</reference>
<organism evidence="1 2">
    <name type="scientific">Massilia orientalis</name>
    <dbReference type="NCBI Taxonomy" id="3050128"/>
    <lineage>
        <taxon>Bacteria</taxon>
        <taxon>Pseudomonadati</taxon>
        <taxon>Pseudomonadota</taxon>
        <taxon>Betaproteobacteria</taxon>
        <taxon>Burkholderiales</taxon>
        <taxon>Oxalobacteraceae</taxon>
        <taxon>Telluria group</taxon>
        <taxon>Massilia</taxon>
    </lineage>
</organism>
<dbReference type="EMBL" id="JASNRB020000034">
    <property type="protein sequence ID" value="MFJ1472114.1"/>
    <property type="molecule type" value="Genomic_DNA"/>
</dbReference>
<evidence type="ECO:0000313" key="2">
    <source>
        <dbReference type="Proteomes" id="UP001168096"/>
    </source>
</evidence>
<sequence length="594" mass="64320">MAPTNHYLVSGSAPIVGRAFEAAAHQAPADDTGTAAPRQPAPVLPFVDRILDYQAGASITVARRLALDTDLFLADHNFVHAPGIKPLRECYPVVPMTGSLELMAEAAACLTPGYGLLGFENVTARRWIAVSDNGELALTVKGQVEQGHEQVDHRRIAVEVLAGPAHESMIASTVLLGTRYAAPPPAQPVLPPAGTTVDAGQLYADRHLFHGPRFQCLHGPLHVGPDGLHGQLRVRPTQDWFAFSDHPQLLCDPGLLDTIGQLIAVWSMQDGSSAFPVGLGRLDFHGPTPAAGSILPVTIRITGRQLKMISADVDIGDGAGGVWLRVAGWRSWQFKWAPELVALQRHPSRRLLSETRTLAGPDRDIGYQWLAAQTIAGFDLALLARHYLRAEEMIEFDAKAHYPQRQLEWLLGRVAAKDAARAWSARTANTDLDLHPAAFAIRNDPHGQPVVASWPAPVPVPRISIAHSHGVAVAIAAGAPVGIDIESVAEHDAHWLASFTTEGERRQLAAYGAPERAAWITRLWCAKEAFGKRLGLGLHRPARDVEACAWADDHGLRMRHIPDGACADVRTLRDGDFIVAIDSPMHTHDNKEQS</sequence>
<evidence type="ECO:0000313" key="1">
    <source>
        <dbReference type="EMBL" id="MFJ1472114.1"/>
    </source>
</evidence>
<dbReference type="Proteomes" id="UP001168096">
    <property type="component" value="Unassembled WGS sequence"/>
</dbReference>
<keyword evidence="2" id="KW-1185">Reference proteome</keyword>
<accession>A0ACC7MJP0</accession>
<proteinExistence type="predicted"/>